<gene>
    <name evidence="8" type="ORF">NA56DRAFT_571924</name>
</gene>
<evidence type="ECO:0000256" key="5">
    <source>
        <dbReference type="ARBA" id="ARBA00022989"/>
    </source>
</evidence>
<protein>
    <submittedName>
        <fullName evidence="8">Mitochondrial fusion protein-like protein</fullName>
    </submittedName>
</protein>
<dbReference type="OrthoDB" id="77989at2759"/>
<comment type="subcellular location">
    <subcellularLocation>
        <location evidence="1">Mitochondrion membrane</location>
    </subcellularLocation>
</comment>
<sequence>MSNSRDAPNPLRPYYRPPSIGIPYDAPGATSSGTHGLGPKNGSAASYASSARDMFSELDYGDYLSDNTPTALESIKRQVDEWLYKYTSILLSQPFDVAKLILQVRSHELEDESIPLAVRNNGSIQGSYRKSAYSDERLINWLQYPSDDSDPDEPAYFTATAPLSHSYSPSRHRRRHDSEHSLSPPPPKDRSPPPHQLVLKKSDSIIEVISQEWTKEGGWGVWKGSNTTFVYGVLLQTLEKWSRSFLSALLNVPDPDLTTGLEMSADLLGTPYPWASLGVAIAAAVATGLILAPLDLIRTKLILTPTSHPKRSLTAQLRMLPSYLCPSPLIIPTILHSVITPAISHTTPLFLRSRLAIDPLLTPNTYQLARFMSKSVELFIKLPLETVLRRGQMTVLKQETTMIREQGMWEGDLETMVKVGEYRGVVGTMWLIVREEGVREVPVIKGKGKLKITHKELEGQGLPGLWRGWRVGMWGLVGMWTSRMLNGGAVNGGEF</sequence>
<dbReference type="AlphaFoldDB" id="A0A2J6Q5Z7"/>
<evidence type="ECO:0000313" key="8">
    <source>
        <dbReference type="EMBL" id="PMD21689.1"/>
    </source>
</evidence>
<dbReference type="Gene3D" id="1.50.40.10">
    <property type="entry name" value="Mitochondrial carrier domain"/>
    <property type="match status" value="1"/>
</dbReference>
<evidence type="ECO:0000256" key="6">
    <source>
        <dbReference type="ARBA" id="ARBA00023136"/>
    </source>
</evidence>
<dbReference type="PANTHER" id="PTHR24089">
    <property type="entry name" value="SOLUTE CARRIER FAMILY 25"/>
    <property type="match status" value="1"/>
</dbReference>
<keyword evidence="6" id="KW-0472">Membrane</keyword>
<proteinExistence type="predicted"/>
<name>A0A2J6Q5Z7_9HELO</name>
<keyword evidence="4" id="KW-0999">Mitochondrion inner membrane</keyword>
<organism evidence="8 9">
    <name type="scientific">Hyaloscypha hepaticicola</name>
    <dbReference type="NCBI Taxonomy" id="2082293"/>
    <lineage>
        <taxon>Eukaryota</taxon>
        <taxon>Fungi</taxon>
        <taxon>Dikarya</taxon>
        <taxon>Ascomycota</taxon>
        <taxon>Pezizomycotina</taxon>
        <taxon>Leotiomycetes</taxon>
        <taxon>Helotiales</taxon>
        <taxon>Hyaloscyphaceae</taxon>
        <taxon>Hyaloscypha</taxon>
    </lineage>
</organism>
<evidence type="ECO:0000256" key="1">
    <source>
        <dbReference type="ARBA" id="ARBA00004325"/>
    </source>
</evidence>
<keyword evidence="3" id="KW-0677">Repeat</keyword>
<keyword evidence="4" id="KW-0496">Mitochondrion</keyword>
<dbReference type="EMBL" id="KZ613480">
    <property type="protein sequence ID" value="PMD21689.1"/>
    <property type="molecule type" value="Genomic_DNA"/>
</dbReference>
<keyword evidence="5" id="KW-1133">Transmembrane helix</keyword>
<feature type="region of interest" description="Disordered" evidence="7">
    <location>
        <begin position="144"/>
        <end position="196"/>
    </location>
</feature>
<dbReference type="GO" id="GO:0031966">
    <property type="term" value="C:mitochondrial membrane"/>
    <property type="evidence" value="ECO:0007669"/>
    <property type="project" value="UniProtKB-SubCell"/>
</dbReference>
<evidence type="ECO:0000256" key="4">
    <source>
        <dbReference type="ARBA" id="ARBA00022792"/>
    </source>
</evidence>
<evidence type="ECO:0000256" key="7">
    <source>
        <dbReference type="SAM" id="MobiDB-lite"/>
    </source>
</evidence>
<reference evidence="8 9" key="1">
    <citation type="submission" date="2016-05" db="EMBL/GenBank/DDBJ databases">
        <title>A degradative enzymes factory behind the ericoid mycorrhizal symbiosis.</title>
        <authorList>
            <consortium name="DOE Joint Genome Institute"/>
            <person name="Martino E."/>
            <person name="Morin E."/>
            <person name="Grelet G."/>
            <person name="Kuo A."/>
            <person name="Kohler A."/>
            <person name="Daghino S."/>
            <person name="Barry K."/>
            <person name="Choi C."/>
            <person name="Cichocki N."/>
            <person name="Clum A."/>
            <person name="Copeland A."/>
            <person name="Hainaut M."/>
            <person name="Haridas S."/>
            <person name="Labutti K."/>
            <person name="Lindquist E."/>
            <person name="Lipzen A."/>
            <person name="Khouja H.-R."/>
            <person name="Murat C."/>
            <person name="Ohm R."/>
            <person name="Olson A."/>
            <person name="Spatafora J."/>
            <person name="Veneault-Fourrey C."/>
            <person name="Henrissat B."/>
            <person name="Grigoriev I."/>
            <person name="Martin F."/>
            <person name="Perotto S."/>
        </authorList>
    </citation>
    <scope>NUCLEOTIDE SEQUENCE [LARGE SCALE GENOMIC DNA]</scope>
    <source>
        <strain evidence="8 9">UAMH 7357</strain>
    </source>
</reference>
<dbReference type="Proteomes" id="UP000235672">
    <property type="component" value="Unassembled WGS sequence"/>
</dbReference>
<evidence type="ECO:0000313" key="9">
    <source>
        <dbReference type="Proteomes" id="UP000235672"/>
    </source>
</evidence>
<dbReference type="STRING" id="1745343.A0A2J6Q5Z7"/>
<keyword evidence="9" id="KW-1185">Reference proteome</keyword>
<keyword evidence="2" id="KW-0812">Transmembrane</keyword>
<evidence type="ECO:0000256" key="3">
    <source>
        <dbReference type="ARBA" id="ARBA00022737"/>
    </source>
</evidence>
<dbReference type="SUPFAM" id="SSF103506">
    <property type="entry name" value="Mitochondrial carrier"/>
    <property type="match status" value="1"/>
</dbReference>
<accession>A0A2J6Q5Z7</accession>
<feature type="region of interest" description="Disordered" evidence="7">
    <location>
        <begin position="1"/>
        <end position="43"/>
    </location>
</feature>
<evidence type="ECO:0000256" key="2">
    <source>
        <dbReference type="ARBA" id="ARBA00022692"/>
    </source>
</evidence>
<dbReference type="InterPro" id="IPR023395">
    <property type="entry name" value="MCP_dom_sf"/>
</dbReference>